<keyword evidence="2" id="KW-0805">Transcription regulation</keyword>
<comment type="subcellular location">
    <subcellularLocation>
        <location evidence="1">Nucleus</location>
    </subcellularLocation>
</comment>
<feature type="compositionally biased region" description="Polar residues" evidence="6">
    <location>
        <begin position="234"/>
        <end position="245"/>
    </location>
</feature>
<evidence type="ECO:0000259" key="7">
    <source>
        <dbReference type="PROSITE" id="PS51005"/>
    </source>
</evidence>
<dbReference type="InterPro" id="IPR003441">
    <property type="entry name" value="NAC-dom"/>
</dbReference>
<keyword evidence="3" id="KW-0238">DNA-binding</keyword>
<dbReference type="AlphaFoldDB" id="A0A2C9U5Z3"/>
<evidence type="ECO:0000256" key="6">
    <source>
        <dbReference type="SAM" id="MobiDB-lite"/>
    </source>
</evidence>
<evidence type="ECO:0000256" key="1">
    <source>
        <dbReference type="ARBA" id="ARBA00004123"/>
    </source>
</evidence>
<evidence type="ECO:0000256" key="5">
    <source>
        <dbReference type="ARBA" id="ARBA00023242"/>
    </source>
</evidence>
<dbReference type="Gramene" id="Manes.17G050100.1.v8.1">
    <property type="protein sequence ID" value="Manes.17G050100.1.v8.1.CDS"/>
    <property type="gene ID" value="Manes.17G050100.v8.1"/>
</dbReference>
<keyword evidence="5" id="KW-0539">Nucleus</keyword>
<dbReference type="PANTHER" id="PTHR31744">
    <property type="entry name" value="PROTEIN CUP-SHAPED COTYLEDON 2-RELATED"/>
    <property type="match status" value="1"/>
</dbReference>
<dbReference type="OrthoDB" id="832851at2759"/>
<keyword evidence="9" id="KW-1185">Reference proteome</keyword>
<organism evidence="8 9">
    <name type="scientific">Manihot esculenta</name>
    <name type="common">Cassava</name>
    <name type="synonym">Jatropha manihot</name>
    <dbReference type="NCBI Taxonomy" id="3983"/>
    <lineage>
        <taxon>Eukaryota</taxon>
        <taxon>Viridiplantae</taxon>
        <taxon>Streptophyta</taxon>
        <taxon>Embryophyta</taxon>
        <taxon>Tracheophyta</taxon>
        <taxon>Spermatophyta</taxon>
        <taxon>Magnoliopsida</taxon>
        <taxon>eudicotyledons</taxon>
        <taxon>Gunneridae</taxon>
        <taxon>Pentapetalae</taxon>
        <taxon>rosids</taxon>
        <taxon>fabids</taxon>
        <taxon>Malpighiales</taxon>
        <taxon>Euphorbiaceae</taxon>
        <taxon>Crotonoideae</taxon>
        <taxon>Manihoteae</taxon>
        <taxon>Manihot</taxon>
    </lineage>
</organism>
<dbReference type="PROSITE" id="PS51005">
    <property type="entry name" value="NAC"/>
    <property type="match status" value="1"/>
</dbReference>
<dbReference type="InterPro" id="IPR036093">
    <property type="entry name" value="NAC_dom_sf"/>
</dbReference>
<dbReference type="STRING" id="3983.A0A2C9U5Z3"/>
<proteinExistence type="predicted"/>
<comment type="caution">
    <text evidence="8">The sequence shown here is derived from an EMBL/GenBank/DDBJ whole genome shotgun (WGS) entry which is preliminary data.</text>
</comment>
<dbReference type="Proteomes" id="UP000091857">
    <property type="component" value="Chromosome 17"/>
</dbReference>
<feature type="region of interest" description="Disordered" evidence="6">
    <location>
        <begin position="225"/>
        <end position="245"/>
    </location>
</feature>
<dbReference type="SMR" id="A0A2C9U5Z3"/>
<evidence type="ECO:0000256" key="3">
    <source>
        <dbReference type="ARBA" id="ARBA00023125"/>
    </source>
</evidence>
<dbReference type="EMBL" id="CM004403">
    <property type="protein sequence ID" value="OAY24867.1"/>
    <property type="molecule type" value="Genomic_DNA"/>
</dbReference>
<evidence type="ECO:0000256" key="4">
    <source>
        <dbReference type="ARBA" id="ARBA00023163"/>
    </source>
</evidence>
<dbReference type="Pfam" id="PF02365">
    <property type="entry name" value="NAM"/>
    <property type="match status" value="1"/>
</dbReference>
<dbReference type="Gene3D" id="2.170.150.80">
    <property type="entry name" value="NAC domain"/>
    <property type="match status" value="1"/>
</dbReference>
<sequence>MARMNMPSLILPPGFRFHPTDEELINHYLKKKASSSSDDPELSIIANINIYKFNPWELPGKALFGENEWFFFSSRDRKYPNGGRPNRTAASGYWKATGTDKPILSSNGSQCLGVKKSLVFYKGRAPKGIKTNWMMLEYRLLDDNHQLQKLRGSMRLDDWVLCRIRRKNSNLKEKEETYESSCGSSLPFSVGCLQGQEAILEITNMALKDYDYDFEACLKSEDTDGQAEYHEGSPGNSFSAVDSGSHQQPAAVSSLKEALESIKKVLFVGAFEELMPVPVPPTKRLHVSTSNNAENSSIFQVSSPTISPPYPQSFSEFMI</sequence>
<keyword evidence="4" id="KW-0804">Transcription</keyword>
<dbReference type="PANTHER" id="PTHR31744:SF233">
    <property type="entry name" value="NAC DOMAIN-CONTAINING PROTEIN 72-LIKE"/>
    <property type="match status" value="1"/>
</dbReference>
<dbReference type="GO" id="GO:0005634">
    <property type="term" value="C:nucleus"/>
    <property type="evidence" value="ECO:0007669"/>
    <property type="project" value="UniProtKB-SubCell"/>
</dbReference>
<evidence type="ECO:0000256" key="2">
    <source>
        <dbReference type="ARBA" id="ARBA00023015"/>
    </source>
</evidence>
<reference evidence="9" key="1">
    <citation type="journal article" date="2016" name="Nat. Biotechnol.">
        <title>Sequencing wild and cultivated cassava and related species reveals extensive interspecific hybridization and genetic diversity.</title>
        <authorList>
            <person name="Bredeson J.V."/>
            <person name="Lyons J.B."/>
            <person name="Prochnik S.E."/>
            <person name="Wu G.A."/>
            <person name="Ha C.M."/>
            <person name="Edsinger-Gonzales E."/>
            <person name="Grimwood J."/>
            <person name="Schmutz J."/>
            <person name="Rabbi I.Y."/>
            <person name="Egesi C."/>
            <person name="Nauluvula P."/>
            <person name="Lebot V."/>
            <person name="Ndunguru J."/>
            <person name="Mkamilo G."/>
            <person name="Bart R.S."/>
            <person name="Setter T.L."/>
            <person name="Gleadow R.M."/>
            <person name="Kulakow P."/>
            <person name="Ferguson M.E."/>
            <person name="Rounsley S."/>
            <person name="Rokhsar D.S."/>
        </authorList>
    </citation>
    <scope>NUCLEOTIDE SEQUENCE [LARGE SCALE GENOMIC DNA]</scope>
    <source>
        <strain evidence="9">cv. AM560-2</strain>
    </source>
</reference>
<protein>
    <recommendedName>
        <fullName evidence="7">NAC domain-containing protein</fullName>
    </recommendedName>
</protein>
<dbReference type="GO" id="GO:0003677">
    <property type="term" value="F:DNA binding"/>
    <property type="evidence" value="ECO:0007669"/>
    <property type="project" value="UniProtKB-KW"/>
</dbReference>
<accession>A0A2C9U5Z3</accession>
<gene>
    <name evidence="8" type="ORF">MANES_17G050100v8</name>
</gene>
<feature type="domain" description="NAC" evidence="7">
    <location>
        <begin position="11"/>
        <end position="167"/>
    </location>
</feature>
<evidence type="ECO:0000313" key="8">
    <source>
        <dbReference type="EMBL" id="OAY24867.1"/>
    </source>
</evidence>
<dbReference type="GO" id="GO:0006355">
    <property type="term" value="P:regulation of DNA-templated transcription"/>
    <property type="evidence" value="ECO:0007669"/>
    <property type="project" value="InterPro"/>
</dbReference>
<name>A0A2C9U5Z3_MANES</name>
<evidence type="ECO:0000313" key="9">
    <source>
        <dbReference type="Proteomes" id="UP000091857"/>
    </source>
</evidence>
<dbReference type="SUPFAM" id="SSF101941">
    <property type="entry name" value="NAC domain"/>
    <property type="match status" value="1"/>
</dbReference>